<dbReference type="PROSITE" id="PS00061">
    <property type="entry name" value="ADH_SHORT"/>
    <property type="match status" value="1"/>
</dbReference>
<dbReference type="PANTHER" id="PTHR42760">
    <property type="entry name" value="SHORT-CHAIN DEHYDROGENASES/REDUCTASES FAMILY MEMBER"/>
    <property type="match status" value="1"/>
</dbReference>
<dbReference type="NCBIfam" id="NF005559">
    <property type="entry name" value="PRK07231.1"/>
    <property type="match status" value="1"/>
</dbReference>
<organism evidence="2 3">
    <name type="scientific">Thalassotalea psychrophila</name>
    <dbReference type="NCBI Taxonomy" id="3065647"/>
    <lineage>
        <taxon>Bacteria</taxon>
        <taxon>Pseudomonadati</taxon>
        <taxon>Pseudomonadota</taxon>
        <taxon>Gammaproteobacteria</taxon>
        <taxon>Alteromonadales</taxon>
        <taxon>Colwelliaceae</taxon>
        <taxon>Thalassotalea</taxon>
    </lineage>
</organism>
<reference evidence="3" key="1">
    <citation type="submission" date="2023-09" db="EMBL/GenBank/DDBJ databases">
        <authorList>
            <person name="Zhang C."/>
        </authorList>
    </citation>
    <scope>NUCLEOTIDE SEQUENCE [LARGE SCALE GENOMIC DNA]</scope>
    <source>
        <strain evidence="3">SQ149</strain>
    </source>
</reference>
<dbReference type="EMBL" id="CP134145">
    <property type="protein sequence ID" value="WNC74200.1"/>
    <property type="molecule type" value="Genomic_DNA"/>
</dbReference>
<sequence length="257" mass="27251">MRLENKITLVTGGGSGIGEAVCMQFANNGAVVAVSDVNQQSAEKVALAIRENGGQAMAFALDVTCEESWNATIAQIVEQQGKLDVLVNNAGIGIPGNIEDQTMDEWKLTEKVNVHGVFLGMQKTIDVMKDNGGGSIVNISSIDGLVGDAMAIAYNASKGSVRLMTKSAALHCAKRQHSIRVNSVHPGYILTPLVQDKMLEADPAWRDEYIEQKVSRVPMGGMGEPDDIAHGCVYLASDEAKYVTGAEIVIDGGFTAA</sequence>
<dbReference type="GO" id="GO:0047936">
    <property type="term" value="F:glucose 1-dehydrogenase [NAD(P)+] activity"/>
    <property type="evidence" value="ECO:0007669"/>
    <property type="project" value="UniProtKB-EC"/>
</dbReference>
<dbReference type="RefSeq" id="WP_348393307.1">
    <property type="nucleotide sequence ID" value="NZ_CP134145.1"/>
</dbReference>
<dbReference type="Proteomes" id="UP001258994">
    <property type="component" value="Chromosome"/>
</dbReference>
<dbReference type="InterPro" id="IPR020904">
    <property type="entry name" value="Sc_DH/Rdtase_CS"/>
</dbReference>
<dbReference type="EC" id="1.1.1.47" evidence="2"/>
<proteinExistence type="inferred from homology"/>
<accession>A0ABY9U092</accession>
<evidence type="ECO:0000256" key="1">
    <source>
        <dbReference type="ARBA" id="ARBA00006484"/>
    </source>
</evidence>
<keyword evidence="2" id="KW-0560">Oxidoreductase</keyword>
<dbReference type="InterPro" id="IPR002347">
    <property type="entry name" value="SDR_fam"/>
</dbReference>
<dbReference type="PRINTS" id="PR00081">
    <property type="entry name" value="GDHRDH"/>
</dbReference>
<dbReference type="InterPro" id="IPR036291">
    <property type="entry name" value="NAD(P)-bd_dom_sf"/>
</dbReference>
<comment type="similarity">
    <text evidence="1">Belongs to the short-chain dehydrogenases/reductases (SDR) family.</text>
</comment>
<gene>
    <name evidence="2" type="ORF">RGQ13_09465</name>
</gene>
<keyword evidence="3" id="KW-1185">Reference proteome</keyword>
<evidence type="ECO:0000313" key="2">
    <source>
        <dbReference type="EMBL" id="WNC74200.1"/>
    </source>
</evidence>
<dbReference type="Gene3D" id="3.40.50.720">
    <property type="entry name" value="NAD(P)-binding Rossmann-like Domain"/>
    <property type="match status" value="1"/>
</dbReference>
<dbReference type="PRINTS" id="PR00080">
    <property type="entry name" value="SDRFAMILY"/>
</dbReference>
<dbReference type="Pfam" id="PF13561">
    <property type="entry name" value="adh_short_C2"/>
    <property type="match status" value="1"/>
</dbReference>
<name>A0ABY9U092_9GAMM</name>
<dbReference type="SUPFAM" id="SSF51735">
    <property type="entry name" value="NAD(P)-binding Rossmann-fold domains"/>
    <property type="match status" value="1"/>
</dbReference>
<evidence type="ECO:0000313" key="3">
    <source>
        <dbReference type="Proteomes" id="UP001258994"/>
    </source>
</evidence>
<protein>
    <submittedName>
        <fullName evidence="2">Glucose 1-dehydrogenase</fullName>
        <ecNumber evidence="2">1.1.1.47</ecNumber>
    </submittedName>
</protein>